<evidence type="ECO:0000313" key="1">
    <source>
        <dbReference type="EMBL" id="GFE15614.1"/>
    </source>
</evidence>
<name>A0A640SXL1_9ACTN</name>
<gene>
    <name evidence="1" type="ORF">Sgleb_36610</name>
</gene>
<proteinExistence type="predicted"/>
<evidence type="ECO:0000313" key="2">
    <source>
        <dbReference type="Proteomes" id="UP000430079"/>
    </source>
</evidence>
<dbReference type="AlphaFoldDB" id="A0A640SXL1"/>
<keyword evidence="2" id="KW-1185">Reference proteome</keyword>
<comment type="caution">
    <text evidence="1">The sequence shown here is derived from an EMBL/GenBank/DDBJ whole genome shotgun (WGS) entry which is preliminary data.</text>
</comment>
<dbReference type="EMBL" id="BLIO01000001">
    <property type="protein sequence ID" value="GFE15614.1"/>
    <property type="molecule type" value="Genomic_DNA"/>
</dbReference>
<sequence>MAVVRPGAAPRDMAGLSAVVRTGAASWDVAGLSAVVRSRMSGDGCGAWACGGRAASAIRRAYVLKR</sequence>
<accession>A0A640SXL1</accession>
<organism evidence="1 2">
    <name type="scientific">Streptomyces glebosus</name>
    <dbReference type="NCBI Taxonomy" id="249580"/>
    <lineage>
        <taxon>Bacteria</taxon>
        <taxon>Bacillati</taxon>
        <taxon>Actinomycetota</taxon>
        <taxon>Actinomycetes</taxon>
        <taxon>Kitasatosporales</taxon>
        <taxon>Streptomycetaceae</taxon>
        <taxon>Streptomyces</taxon>
    </lineage>
</organism>
<dbReference type="Proteomes" id="UP000430079">
    <property type="component" value="Unassembled WGS sequence"/>
</dbReference>
<protein>
    <submittedName>
        <fullName evidence="1">Uncharacterized protein</fullName>
    </submittedName>
</protein>
<reference evidence="1 2" key="1">
    <citation type="submission" date="2019-12" db="EMBL/GenBank/DDBJ databases">
        <title>Whole genome shotgun sequence of Streptomyces hygroscopicus subsp. glebosus NBRC 13786.</title>
        <authorList>
            <person name="Ichikawa N."/>
            <person name="Kimura A."/>
            <person name="Kitahashi Y."/>
            <person name="Komaki H."/>
            <person name="Tamura T."/>
        </authorList>
    </citation>
    <scope>NUCLEOTIDE SEQUENCE [LARGE SCALE GENOMIC DNA]</scope>
    <source>
        <strain evidence="1 2">NBRC 13786</strain>
    </source>
</reference>